<dbReference type="PANTHER" id="PTHR35604">
    <property type="entry name" value="TRANSPOSASE INSH FOR INSERTION SEQUENCE ELEMENT IS5A-RELATED"/>
    <property type="match status" value="1"/>
</dbReference>
<name>F8CAQ2_MYXFH</name>
<dbReference type="HOGENOM" id="CLU_815918_0_0_7"/>
<evidence type="ECO:0000313" key="3">
    <source>
        <dbReference type="EMBL" id="AEI67104.1"/>
    </source>
</evidence>
<dbReference type="EMBL" id="CP002830">
    <property type="protein sequence ID" value="AEI67104.1"/>
    <property type="molecule type" value="Genomic_DNA"/>
</dbReference>
<reference evidence="3 4" key="1">
    <citation type="journal article" date="2011" name="J. Bacteriol.">
        <title>Genome sequence of the halotolerant marine bacterium Myxococcus fulvus HW-1.</title>
        <authorList>
            <person name="Li Z.F."/>
            <person name="Li X."/>
            <person name="Liu H."/>
            <person name="Liu X."/>
            <person name="Han K."/>
            <person name="Wu Z.H."/>
            <person name="Hu W."/>
            <person name="Li F.F."/>
            <person name="Li Y.Z."/>
        </authorList>
    </citation>
    <scope>NUCLEOTIDE SEQUENCE [LARGE SCALE GENOMIC DNA]</scope>
    <source>
        <strain evidence="4">ATCC BAA-855 / HW-1</strain>
        <strain evidence="3">HW-1</strain>
    </source>
</reference>
<sequence>MERWKPTVEQSVREQRLLKLAGKSRKLFVFLREHRHELFDEAFQDELEAMYRQTGQGQAPQPPAMMCMALLVQAYTQTSDAEAVCLSATDSRWRMVLDRLGADEDEPAFSQGGLQQFRERLIATEMDRRLLERTVEVAKRTKGFDSKKTPKTLRVGVDSRPLEGAGRVEDTLNLLGHAGRKIAEGMALVLGTDVEEVCQQADAPLLLASSNGASACWHTSSTSVPSTSAMPSAIFRPAWPSRLRVSSTRPAPSKGRLSTPTRSVFGVFFESNPFVRFATSTVRSSSRRSISVAMRRSLNCCSPPWEKAGSSSSAPSRSSTIRHRLSVAERHTASASDVCV</sequence>
<evidence type="ECO:0000313" key="2">
    <source>
        <dbReference type="EMBL" id="AEI64698.1"/>
    </source>
</evidence>
<dbReference type="PANTHER" id="PTHR35604:SF2">
    <property type="entry name" value="TRANSPOSASE INSH FOR INSERTION SEQUENCE ELEMENT IS5A-RELATED"/>
    <property type="match status" value="1"/>
</dbReference>
<dbReference type="KEGG" id="mfu:LILAB_26055"/>
<proteinExistence type="predicted"/>
<dbReference type="AlphaFoldDB" id="F8CAQ2"/>
<dbReference type="InterPro" id="IPR008490">
    <property type="entry name" value="Transposase_InsH_N"/>
</dbReference>
<dbReference type="EMBL" id="CP002830">
    <property type="protein sequence ID" value="AEI64698.1"/>
    <property type="molecule type" value="Genomic_DNA"/>
</dbReference>
<evidence type="ECO:0000259" key="1">
    <source>
        <dbReference type="Pfam" id="PF05598"/>
    </source>
</evidence>
<dbReference type="Pfam" id="PF05598">
    <property type="entry name" value="DUF772"/>
    <property type="match status" value="1"/>
</dbReference>
<organism evidence="3 4">
    <name type="scientific">Myxococcus fulvus (strain ATCC BAA-855 / HW-1)</name>
    <dbReference type="NCBI Taxonomy" id="483219"/>
    <lineage>
        <taxon>Bacteria</taxon>
        <taxon>Pseudomonadati</taxon>
        <taxon>Myxococcota</taxon>
        <taxon>Myxococcia</taxon>
        <taxon>Myxococcales</taxon>
        <taxon>Cystobacterineae</taxon>
        <taxon>Myxococcaceae</taxon>
        <taxon>Myxococcus</taxon>
    </lineage>
</organism>
<dbReference type="eggNOG" id="COG3039">
    <property type="taxonomic scope" value="Bacteria"/>
</dbReference>
<dbReference type="Proteomes" id="UP000000488">
    <property type="component" value="Chromosome"/>
</dbReference>
<dbReference type="KEGG" id="mfu:LILAB_13965"/>
<evidence type="ECO:0000313" key="4">
    <source>
        <dbReference type="Proteomes" id="UP000000488"/>
    </source>
</evidence>
<feature type="domain" description="Transposase InsH N-terminal" evidence="1">
    <location>
        <begin position="36"/>
        <end position="110"/>
    </location>
</feature>
<accession>F8CAQ2</accession>
<protein>
    <submittedName>
        <fullName evidence="3">Transposase, is4-like protein</fullName>
    </submittedName>
</protein>
<gene>
    <name evidence="2" type="ordered locus">LILAB_13965</name>
    <name evidence="3" type="ordered locus">LILAB_26055</name>
</gene>